<feature type="signal peptide" evidence="2">
    <location>
        <begin position="1"/>
        <end position="23"/>
    </location>
</feature>
<feature type="transmembrane region" description="Helical" evidence="1">
    <location>
        <begin position="194"/>
        <end position="214"/>
    </location>
</feature>
<keyword evidence="1" id="KW-0472">Membrane</keyword>
<feature type="transmembrane region" description="Helical" evidence="1">
    <location>
        <begin position="152"/>
        <end position="174"/>
    </location>
</feature>
<accession>A0A2U9S8K5</accession>
<organism evidence="3 4">
    <name type="scientific">Azospirillum ramasamyi</name>
    <dbReference type="NCBI Taxonomy" id="682998"/>
    <lineage>
        <taxon>Bacteria</taxon>
        <taxon>Pseudomonadati</taxon>
        <taxon>Pseudomonadota</taxon>
        <taxon>Alphaproteobacteria</taxon>
        <taxon>Rhodospirillales</taxon>
        <taxon>Azospirillaceae</taxon>
        <taxon>Azospirillum</taxon>
    </lineage>
</organism>
<reference evidence="3 4" key="1">
    <citation type="submission" date="2018-06" db="EMBL/GenBank/DDBJ databases">
        <title>Complete genome sequencing of Azospirillum sp. M2T2B2.</title>
        <authorList>
            <person name="Heo J."/>
            <person name="Kim S.-J."/>
            <person name="Kwon S.-W."/>
            <person name="Anandham R."/>
        </authorList>
    </citation>
    <scope>NUCLEOTIDE SEQUENCE [LARGE SCALE GENOMIC DNA]</scope>
    <source>
        <strain evidence="3 4">M2T2B2</strain>
        <plasmid evidence="3 4">unnamed1</plasmid>
    </source>
</reference>
<evidence type="ECO:0000256" key="1">
    <source>
        <dbReference type="SAM" id="Phobius"/>
    </source>
</evidence>
<feature type="transmembrane region" description="Helical" evidence="1">
    <location>
        <begin position="59"/>
        <end position="76"/>
    </location>
</feature>
<proteinExistence type="predicted"/>
<dbReference type="EMBL" id="CP029830">
    <property type="protein sequence ID" value="AWU95271.1"/>
    <property type="molecule type" value="Genomic_DNA"/>
</dbReference>
<evidence type="ECO:0000313" key="4">
    <source>
        <dbReference type="Proteomes" id="UP000249605"/>
    </source>
</evidence>
<sequence length="233" mass="25239">MSSVYSRSLIATAVMLLVPVAQARAQEAARPMNQYWDVTVLSWYREAATWLFRNPSFEWYIPLVAAAAVAAVGNFYASRQAVTVFRTYNDLAATFLCPWLPVGLYYLADGLHLQVAGTVGDAITYTAVGAFAAIAILTFMDNPNPLKGLLALATKSLMGIAFFGLIVFAIAMLFSPASGKTASERRRSARNNRAASAAIAAIAVAILAFAATFVRNRERGIGHFVEDLRSRFA</sequence>
<dbReference type="Proteomes" id="UP000249605">
    <property type="component" value="Plasmid unnamed1"/>
</dbReference>
<feature type="transmembrane region" description="Helical" evidence="1">
    <location>
        <begin position="122"/>
        <end position="140"/>
    </location>
</feature>
<feature type="transmembrane region" description="Helical" evidence="1">
    <location>
        <begin position="88"/>
        <end position="107"/>
    </location>
</feature>
<geneLocation type="plasmid" evidence="3 4">
    <name>unnamed1</name>
</geneLocation>
<dbReference type="KEGG" id="azm:DM194_12985"/>
<name>A0A2U9S8K5_9PROT</name>
<keyword evidence="1" id="KW-1133">Transmembrane helix</keyword>
<gene>
    <name evidence="3" type="ORF">DM194_12985</name>
</gene>
<keyword evidence="2" id="KW-0732">Signal</keyword>
<keyword evidence="3" id="KW-0614">Plasmid</keyword>
<evidence type="ECO:0000256" key="2">
    <source>
        <dbReference type="SAM" id="SignalP"/>
    </source>
</evidence>
<feature type="chain" id="PRO_5016079554" evidence="2">
    <location>
        <begin position="24"/>
        <end position="233"/>
    </location>
</feature>
<protein>
    <submittedName>
        <fullName evidence="3">Uncharacterized protein</fullName>
    </submittedName>
</protein>
<keyword evidence="4" id="KW-1185">Reference proteome</keyword>
<dbReference type="AlphaFoldDB" id="A0A2U9S8K5"/>
<evidence type="ECO:0000313" key="3">
    <source>
        <dbReference type="EMBL" id="AWU95271.1"/>
    </source>
</evidence>
<keyword evidence="1" id="KW-0812">Transmembrane</keyword>